<feature type="region of interest" description="Disordered" evidence="1">
    <location>
        <begin position="101"/>
        <end position="160"/>
    </location>
</feature>
<feature type="region of interest" description="Disordered" evidence="1">
    <location>
        <begin position="178"/>
        <end position="206"/>
    </location>
</feature>
<dbReference type="Proteomes" id="UP001586593">
    <property type="component" value="Unassembled WGS sequence"/>
</dbReference>
<evidence type="ECO:0000313" key="2">
    <source>
        <dbReference type="EMBL" id="KAL1844989.1"/>
    </source>
</evidence>
<dbReference type="EMBL" id="JAZHXJ010001331">
    <property type="protein sequence ID" value="KAL1844989.1"/>
    <property type="molecule type" value="Genomic_DNA"/>
</dbReference>
<evidence type="ECO:0000313" key="3">
    <source>
        <dbReference type="Proteomes" id="UP001586593"/>
    </source>
</evidence>
<gene>
    <name evidence="2" type="ORF">VTK73DRAFT_1386</name>
</gene>
<evidence type="ECO:0000256" key="1">
    <source>
        <dbReference type="SAM" id="MobiDB-lite"/>
    </source>
</evidence>
<name>A0ABR3VTK2_9PEZI</name>
<sequence>MVKECKSALELSLLQRQRTVHTSVFQVPAAPHHPCVVFISRPCRHRNIHTHGVGTVSPYPVAVSLRSSLAPSYLSISIRPLALHRAQDTLPVSVRSSCAASTRRHVCQPRRPKTCPGPAGQRRPSVRCPPRRLPRERHPDGGQGSDNHFSGCRQDGRLPSQRPRHAAFLLRLTLPAAPPRREPDCVVPVRPGGRPGLHGLPRRRRR</sequence>
<keyword evidence="3" id="KW-1185">Reference proteome</keyword>
<accession>A0ABR3VTK2</accession>
<organism evidence="2 3">
    <name type="scientific">Phialemonium thermophilum</name>
    <dbReference type="NCBI Taxonomy" id="223376"/>
    <lineage>
        <taxon>Eukaryota</taxon>
        <taxon>Fungi</taxon>
        <taxon>Dikarya</taxon>
        <taxon>Ascomycota</taxon>
        <taxon>Pezizomycotina</taxon>
        <taxon>Sordariomycetes</taxon>
        <taxon>Sordariomycetidae</taxon>
        <taxon>Cephalothecales</taxon>
        <taxon>Cephalothecaceae</taxon>
        <taxon>Phialemonium</taxon>
    </lineage>
</organism>
<protein>
    <submittedName>
        <fullName evidence="2">Uncharacterized protein</fullName>
    </submittedName>
</protein>
<proteinExistence type="predicted"/>
<comment type="caution">
    <text evidence="2">The sequence shown here is derived from an EMBL/GenBank/DDBJ whole genome shotgun (WGS) entry which is preliminary data.</text>
</comment>
<reference evidence="2 3" key="1">
    <citation type="journal article" date="2024" name="Commun. Biol.">
        <title>Comparative genomic analysis of thermophilic fungi reveals convergent evolutionary adaptations and gene losses.</title>
        <authorList>
            <person name="Steindorff A.S."/>
            <person name="Aguilar-Pontes M.V."/>
            <person name="Robinson A.J."/>
            <person name="Andreopoulos B."/>
            <person name="LaButti K."/>
            <person name="Kuo A."/>
            <person name="Mondo S."/>
            <person name="Riley R."/>
            <person name="Otillar R."/>
            <person name="Haridas S."/>
            <person name="Lipzen A."/>
            <person name="Grimwood J."/>
            <person name="Schmutz J."/>
            <person name="Clum A."/>
            <person name="Reid I.D."/>
            <person name="Moisan M.C."/>
            <person name="Butler G."/>
            <person name="Nguyen T.T.M."/>
            <person name="Dewar K."/>
            <person name="Conant G."/>
            <person name="Drula E."/>
            <person name="Henrissat B."/>
            <person name="Hansel C."/>
            <person name="Singer S."/>
            <person name="Hutchinson M.I."/>
            <person name="de Vries R.P."/>
            <person name="Natvig D.O."/>
            <person name="Powell A.J."/>
            <person name="Tsang A."/>
            <person name="Grigoriev I.V."/>
        </authorList>
    </citation>
    <scope>NUCLEOTIDE SEQUENCE [LARGE SCALE GENOMIC DNA]</scope>
    <source>
        <strain evidence="2 3">ATCC 24622</strain>
    </source>
</reference>
<feature type="compositionally biased region" description="Basic residues" evidence="1">
    <location>
        <begin position="102"/>
        <end position="113"/>
    </location>
</feature>